<comment type="caution">
    <text evidence="3">The sequence shown here is derived from an EMBL/GenBank/DDBJ whole genome shotgun (WGS) entry which is preliminary data.</text>
</comment>
<dbReference type="AlphaFoldDB" id="A0A9D1SQH5"/>
<evidence type="ECO:0000256" key="1">
    <source>
        <dbReference type="ARBA" id="ARBA00022679"/>
    </source>
</evidence>
<evidence type="ECO:0000256" key="2">
    <source>
        <dbReference type="HAMAP-Rule" id="MF_01139"/>
    </source>
</evidence>
<feature type="binding site" evidence="2">
    <location>
        <begin position="47"/>
        <end position="49"/>
    </location>
    <ligand>
        <name>substrate</name>
    </ligand>
</feature>
<dbReference type="EC" id="2.5.1.-" evidence="2"/>
<comment type="function">
    <text evidence="2">Catalyzes the condensation of isopentenyl diphosphate (IPP) with allylic pyrophosphates generating different type of terpenoids.</text>
</comment>
<dbReference type="InterPro" id="IPR001441">
    <property type="entry name" value="UPP_synth-like"/>
</dbReference>
<feature type="active site" description="Proton acceptor" evidence="2">
    <location>
        <position position="50"/>
    </location>
</feature>
<dbReference type="HAMAP" id="MF_01139">
    <property type="entry name" value="ISPT"/>
    <property type="match status" value="1"/>
</dbReference>
<feature type="binding site" evidence="2">
    <location>
        <position position="51"/>
    </location>
    <ligand>
        <name>substrate</name>
    </ligand>
</feature>
<dbReference type="GO" id="GO:0045547">
    <property type="term" value="F:ditrans,polycis-polyprenyl diphosphate synthase [(2E,6E)-farnesyl diphosphate specific] activity"/>
    <property type="evidence" value="ECO:0007669"/>
    <property type="project" value="TreeGrafter"/>
</dbReference>
<comment type="cofactor">
    <cofactor evidence="2">
        <name>Mg(2+)</name>
        <dbReference type="ChEBI" id="CHEBI:18420"/>
    </cofactor>
    <text evidence="2">Binds 2 magnesium ions per subunit.</text>
</comment>
<feature type="binding site" evidence="2">
    <location>
        <position position="160"/>
    </location>
    <ligand>
        <name>substrate</name>
    </ligand>
</feature>
<dbReference type="Proteomes" id="UP000886852">
    <property type="component" value="Unassembled WGS sequence"/>
</dbReference>
<proteinExistence type="inferred from homology"/>
<gene>
    <name evidence="3" type="primary">uppS</name>
    <name evidence="3" type="ORF">IAC72_03530</name>
</gene>
<keyword evidence="2" id="KW-0479">Metal-binding</keyword>
<dbReference type="InterPro" id="IPR036424">
    <property type="entry name" value="UPP_synth-like_sf"/>
</dbReference>
<feature type="binding site" evidence="2">
    <location>
        <position position="19"/>
    </location>
    <ligand>
        <name>substrate</name>
    </ligand>
</feature>
<name>A0A9D1SQH5_9BACT</name>
<dbReference type="GO" id="GO:0000287">
    <property type="term" value="F:magnesium ion binding"/>
    <property type="evidence" value="ECO:0007669"/>
    <property type="project" value="UniProtKB-UniRule"/>
</dbReference>
<feature type="binding site" evidence="2">
    <location>
        <position position="15"/>
    </location>
    <ligand>
        <name>substrate</name>
    </ligand>
</feature>
<dbReference type="SUPFAM" id="SSF64005">
    <property type="entry name" value="Undecaprenyl diphosphate synthase"/>
    <property type="match status" value="1"/>
</dbReference>
<dbReference type="PANTHER" id="PTHR10291:SF0">
    <property type="entry name" value="DEHYDRODOLICHYL DIPHOSPHATE SYNTHASE 2"/>
    <property type="match status" value="1"/>
</dbReference>
<dbReference type="GO" id="GO:0016094">
    <property type="term" value="P:polyprenol biosynthetic process"/>
    <property type="evidence" value="ECO:0007669"/>
    <property type="project" value="TreeGrafter"/>
</dbReference>
<accession>A0A9D1SQH5</accession>
<feature type="active site" evidence="2">
    <location>
        <position position="2"/>
    </location>
</feature>
<evidence type="ECO:0000313" key="4">
    <source>
        <dbReference type="Proteomes" id="UP000886852"/>
    </source>
</evidence>
<comment type="similarity">
    <text evidence="2">Belongs to the UPP synthase family.</text>
</comment>
<keyword evidence="2" id="KW-0460">Magnesium</keyword>
<protein>
    <recommendedName>
        <fullName evidence="2">Isoprenyl transferase</fullName>
        <ecNumber evidence="2">2.5.1.-</ecNumber>
    </recommendedName>
</protein>
<dbReference type="EMBL" id="DVOC01000059">
    <property type="protein sequence ID" value="HIU91061.1"/>
    <property type="molecule type" value="Genomic_DNA"/>
</dbReference>
<dbReference type="CDD" id="cd00475">
    <property type="entry name" value="Cis_IPPS"/>
    <property type="match status" value="1"/>
</dbReference>
<feature type="binding site" evidence="2">
    <location>
        <position position="2"/>
    </location>
    <ligand>
        <name>Mg(2+)</name>
        <dbReference type="ChEBI" id="CHEBI:18420"/>
    </ligand>
</feature>
<reference evidence="3" key="2">
    <citation type="journal article" date="2021" name="PeerJ">
        <title>Extensive microbial diversity within the chicken gut microbiome revealed by metagenomics and culture.</title>
        <authorList>
            <person name="Gilroy R."/>
            <person name="Ravi A."/>
            <person name="Getino M."/>
            <person name="Pursley I."/>
            <person name="Horton D.L."/>
            <person name="Alikhan N.F."/>
            <person name="Baker D."/>
            <person name="Gharbi K."/>
            <person name="Hall N."/>
            <person name="Watson M."/>
            <person name="Adriaenssens E.M."/>
            <person name="Foster-Nyarko E."/>
            <person name="Jarju S."/>
            <person name="Secka A."/>
            <person name="Antonio M."/>
            <person name="Oren A."/>
            <person name="Chaudhuri R.R."/>
            <person name="La Ragione R."/>
            <person name="Hildebrand F."/>
            <person name="Pallen M.J."/>
        </authorList>
    </citation>
    <scope>NUCLEOTIDE SEQUENCE</scope>
    <source>
        <strain evidence="3">ChiHjej12B11-7776</strain>
    </source>
</reference>
<evidence type="ECO:0000313" key="3">
    <source>
        <dbReference type="EMBL" id="HIU91061.1"/>
    </source>
</evidence>
<dbReference type="Pfam" id="PF01255">
    <property type="entry name" value="Prenyltransf"/>
    <property type="match status" value="1"/>
</dbReference>
<comment type="subunit">
    <text evidence="2">Homodimer.</text>
</comment>
<dbReference type="NCBIfam" id="TIGR00055">
    <property type="entry name" value="uppS"/>
    <property type="match status" value="1"/>
</dbReference>
<feature type="binding site" evidence="2">
    <location>
        <position position="7"/>
    </location>
    <ligand>
        <name>substrate</name>
    </ligand>
</feature>
<sequence>MDGNGRWAKARGLPRVKGHEEGLRTARKVIDYSLARGIKYLSLYVFSTENWKRPQAEVAALFSLAGKYLDDFADFCSKGVRVVVSGEREGLPQKLARKIEEMQLKTADFDAICVNLCINYGGRREIAHAAQRAAQSGAVSEQSIAANLYNNLPFPDVIVRTGGQKRLSNFMLFQAAYAELYFSDTLWPDFSCEEYQKILEDYCGRSRNFGAITE</sequence>
<feature type="binding site" evidence="2">
    <location>
        <begin position="166"/>
        <end position="168"/>
    </location>
    <ligand>
        <name>substrate</name>
    </ligand>
</feature>
<feature type="binding site" evidence="2">
    <location>
        <position position="179"/>
    </location>
    <ligand>
        <name>Mg(2+)</name>
        <dbReference type="ChEBI" id="CHEBI:18420"/>
    </ligand>
</feature>
<reference evidence="3" key="1">
    <citation type="submission" date="2020-10" db="EMBL/GenBank/DDBJ databases">
        <authorList>
            <person name="Gilroy R."/>
        </authorList>
    </citation>
    <scope>NUCLEOTIDE SEQUENCE</scope>
    <source>
        <strain evidence="3">ChiHjej12B11-7776</strain>
    </source>
</reference>
<keyword evidence="1 2" id="KW-0808">Transferase</keyword>
<dbReference type="Gene3D" id="3.40.1180.10">
    <property type="entry name" value="Decaprenyl diphosphate synthase-like"/>
    <property type="match status" value="1"/>
</dbReference>
<organism evidence="3 4">
    <name type="scientific">Candidatus Fimimonas merdipullorum</name>
    <dbReference type="NCBI Taxonomy" id="2840822"/>
    <lineage>
        <taxon>Bacteria</taxon>
        <taxon>Pseudomonadati</taxon>
        <taxon>Myxococcota</taxon>
        <taxon>Myxococcia</taxon>
        <taxon>Myxococcales</taxon>
        <taxon>Cystobacterineae</taxon>
        <taxon>Myxococcaceae</taxon>
        <taxon>Myxococcaceae incertae sedis</taxon>
        <taxon>Candidatus Fimimonas</taxon>
    </lineage>
</organism>
<feature type="binding site" evidence="2">
    <location>
        <position position="53"/>
    </location>
    <ligand>
        <name>substrate</name>
    </ligand>
</feature>
<dbReference type="PANTHER" id="PTHR10291">
    <property type="entry name" value="DEHYDRODOLICHYL DIPHOSPHATE SYNTHASE FAMILY MEMBER"/>
    <property type="match status" value="1"/>
</dbReference>
<feature type="binding site" evidence="2">
    <location>
        <begin position="3"/>
        <end position="6"/>
    </location>
    <ligand>
        <name>substrate</name>
    </ligand>
</feature>